<keyword evidence="1" id="KW-0472">Membrane</keyword>
<name>A0ABW8E9U3_STRT5</name>
<gene>
    <name evidence="2" type="ORF">ACIO7M_02560</name>
</gene>
<dbReference type="Proteomes" id="UP001617351">
    <property type="component" value="Unassembled WGS sequence"/>
</dbReference>
<keyword evidence="3" id="KW-1185">Reference proteome</keyword>
<protein>
    <submittedName>
        <fullName evidence="2">DUF6113 family protein</fullName>
    </submittedName>
</protein>
<dbReference type="RefSeq" id="WP_365503671.1">
    <property type="nucleotide sequence ID" value="NZ_JBFANW010000009.1"/>
</dbReference>
<dbReference type="EMBL" id="JBIUYY010000001">
    <property type="protein sequence ID" value="MFJ2819984.1"/>
    <property type="molecule type" value="Genomic_DNA"/>
</dbReference>
<feature type="transmembrane region" description="Helical" evidence="1">
    <location>
        <begin position="34"/>
        <end position="52"/>
    </location>
</feature>
<feature type="transmembrane region" description="Helical" evidence="1">
    <location>
        <begin position="59"/>
        <end position="77"/>
    </location>
</feature>
<dbReference type="Pfam" id="PF19608">
    <property type="entry name" value="DUF6113"/>
    <property type="match status" value="1"/>
</dbReference>
<evidence type="ECO:0000313" key="3">
    <source>
        <dbReference type="Proteomes" id="UP001617351"/>
    </source>
</evidence>
<accession>A0ABW8E9U3</accession>
<dbReference type="InterPro" id="IPR046095">
    <property type="entry name" value="DUF6113"/>
</dbReference>
<keyword evidence="1" id="KW-1133">Transmembrane helix</keyword>
<reference evidence="2 3" key="1">
    <citation type="submission" date="2024-10" db="EMBL/GenBank/DDBJ databases">
        <title>The Natural Products Discovery Center: Release of the First 8490 Sequenced Strains for Exploring Actinobacteria Biosynthetic Diversity.</title>
        <authorList>
            <person name="Kalkreuter E."/>
            <person name="Kautsar S.A."/>
            <person name="Yang D."/>
            <person name="Bader C.D."/>
            <person name="Teijaro C.N."/>
            <person name="Fluegel L."/>
            <person name="Davis C.M."/>
            <person name="Simpson J.R."/>
            <person name="Lauterbach L."/>
            <person name="Steele A.D."/>
            <person name="Gui C."/>
            <person name="Meng S."/>
            <person name="Li G."/>
            <person name="Viehrig K."/>
            <person name="Ye F."/>
            <person name="Su P."/>
            <person name="Kiefer A.F."/>
            <person name="Nichols A."/>
            <person name="Cepeda A.J."/>
            <person name="Yan W."/>
            <person name="Fan B."/>
            <person name="Jiang Y."/>
            <person name="Adhikari A."/>
            <person name="Zheng C.-J."/>
            <person name="Schuster L."/>
            <person name="Cowan T.M."/>
            <person name="Smanski M.J."/>
            <person name="Chevrette M.G."/>
            <person name="De Carvalho L.P.S."/>
            <person name="Shen B."/>
        </authorList>
    </citation>
    <scope>NUCLEOTIDE SEQUENCE [LARGE SCALE GENOMIC DNA]</scope>
    <source>
        <strain evidence="2 3">NPDC087220</strain>
    </source>
</reference>
<evidence type="ECO:0000313" key="2">
    <source>
        <dbReference type="EMBL" id="MFJ2819984.1"/>
    </source>
</evidence>
<sequence>MTRPWTAGRIALLAGLLVLGAVVGLAGWLVVDLWFPGGLVLAVLAAFGLFLGGRIADGSGLGVGAGAVGWFLAYVVVGTPRPEGDFLLGSSGIAMYAYLLGGTVAAVICATLSGPFHRPVQAAPSAE</sequence>
<keyword evidence="1" id="KW-0812">Transmembrane</keyword>
<comment type="caution">
    <text evidence="2">The sequence shown here is derived from an EMBL/GenBank/DDBJ whole genome shotgun (WGS) entry which is preliminary data.</text>
</comment>
<proteinExistence type="predicted"/>
<feature type="transmembrane region" description="Helical" evidence="1">
    <location>
        <begin position="93"/>
        <end position="112"/>
    </location>
</feature>
<organism evidence="2 3">
    <name type="scientific">Streptomyces toxytricini</name>
    <name type="common">Actinomyces toxytricini</name>
    <dbReference type="NCBI Taxonomy" id="67369"/>
    <lineage>
        <taxon>Bacteria</taxon>
        <taxon>Bacillati</taxon>
        <taxon>Actinomycetota</taxon>
        <taxon>Actinomycetes</taxon>
        <taxon>Kitasatosporales</taxon>
        <taxon>Streptomycetaceae</taxon>
        <taxon>Streptomyces</taxon>
    </lineage>
</organism>
<evidence type="ECO:0000256" key="1">
    <source>
        <dbReference type="SAM" id="Phobius"/>
    </source>
</evidence>